<dbReference type="InterPro" id="IPR002401">
    <property type="entry name" value="Cyt_P450_E_grp-I"/>
</dbReference>
<keyword evidence="3 8" id="KW-0349">Heme</keyword>
<comment type="cofactor">
    <cofactor evidence="1 8">
        <name>heme</name>
        <dbReference type="ChEBI" id="CHEBI:30413"/>
    </cofactor>
</comment>
<dbReference type="PRINTS" id="PR00385">
    <property type="entry name" value="P450"/>
</dbReference>
<reference evidence="9 10" key="1">
    <citation type="journal article" date="2018" name="Sci. Rep.">
        <title>Comparative genomics provides insights into the lifestyle and reveals functional heterogeneity of dark septate endophytic fungi.</title>
        <authorList>
            <person name="Knapp D.G."/>
            <person name="Nemeth J.B."/>
            <person name="Barry K."/>
            <person name="Hainaut M."/>
            <person name="Henrissat B."/>
            <person name="Johnson J."/>
            <person name="Kuo A."/>
            <person name="Lim J.H.P."/>
            <person name="Lipzen A."/>
            <person name="Nolan M."/>
            <person name="Ohm R.A."/>
            <person name="Tamas L."/>
            <person name="Grigoriev I.V."/>
            <person name="Spatafora J.W."/>
            <person name="Nagy L.G."/>
            <person name="Kovacs G.M."/>
        </authorList>
    </citation>
    <scope>NUCLEOTIDE SEQUENCE [LARGE SCALE GENOMIC DNA]</scope>
    <source>
        <strain evidence="9 10">DSE2036</strain>
    </source>
</reference>
<feature type="binding site" description="axial binding residue" evidence="8">
    <location>
        <position position="464"/>
    </location>
    <ligand>
        <name>heme</name>
        <dbReference type="ChEBI" id="CHEBI:30413"/>
    </ligand>
    <ligandPart>
        <name>Fe</name>
        <dbReference type="ChEBI" id="CHEBI:18248"/>
    </ligandPart>
</feature>
<keyword evidence="7" id="KW-0503">Monooxygenase</keyword>
<dbReference type="InterPro" id="IPR050121">
    <property type="entry name" value="Cytochrome_P450_monoxygenase"/>
</dbReference>
<dbReference type="Pfam" id="PF00067">
    <property type="entry name" value="p450"/>
    <property type="match status" value="1"/>
</dbReference>
<evidence type="ECO:0000313" key="10">
    <source>
        <dbReference type="Proteomes" id="UP000244855"/>
    </source>
</evidence>
<dbReference type="PANTHER" id="PTHR24305">
    <property type="entry name" value="CYTOCHROME P450"/>
    <property type="match status" value="1"/>
</dbReference>
<dbReference type="GO" id="GO:0016705">
    <property type="term" value="F:oxidoreductase activity, acting on paired donors, with incorporation or reduction of molecular oxygen"/>
    <property type="evidence" value="ECO:0007669"/>
    <property type="project" value="InterPro"/>
</dbReference>
<dbReference type="Proteomes" id="UP000244855">
    <property type="component" value="Unassembled WGS sequence"/>
</dbReference>
<dbReference type="EMBL" id="KZ805447">
    <property type="protein sequence ID" value="PVH97051.1"/>
    <property type="molecule type" value="Genomic_DNA"/>
</dbReference>
<evidence type="ECO:0000256" key="6">
    <source>
        <dbReference type="ARBA" id="ARBA00023004"/>
    </source>
</evidence>
<dbReference type="OrthoDB" id="10029320at2759"/>
<evidence type="ECO:0000256" key="7">
    <source>
        <dbReference type="ARBA" id="ARBA00023033"/>
    </source>
</evidence>
<dbReference type="SUPFAM" id="SSF48264">
    <property type="entry name" value="Cytochrome P450"/>
    <property type="match status" value="1"/>
</dbReference>
<dbReference type="GO" id="GO:0004497">
    <property type="term" value="F:monooxygenase activity"/>
    <property type="evidence" value="ECO:0007669"/>
    <property type="project" value="UniProtKB-KW"/>
</dbReference>
<evidence type="ECO:0000313" key="9">
    <source>
        <dbReference type="EMBL" id="PVH97051.1"/>
    </source>
</evidence>
<dbReference type="GO" id="GO:0020037">
    <property type="term" value="F:heme binding"/>
    <property type="evidence" value="ECO:0007669"/>
    <property type="project" value="InterPro"/>
</dbReference>
<gene>
    <name evidence="9" type="ORF">DM02DRAFT_533994</name>
</gene>
<sequence length="536" mass="61146">MLLIALTSLAILVLGPFIAKMIKLRLLFHRLRRQGLPMPPWNPVLGHLLTLPPLLEKLTAGSQQSDAFTLLSREFTHTDGCFYIDVWPFANPLLVITSPELAVQACQEHDLPKPDVLVPFFAPIAGGPNLFVMNGAEWKHSRALFNPGFSASVMVEVMPHVLEEAEVYVSLLRDHARSGETFLLDNVTCDYMMDVIGTVTINARLHSLSRHNSLAAAMRSSLEWHCQDEEINPFKRWNILRPLVEWNNGRIMNQYIDAELDKRYEVWRSNKPTTRAKSVMDIAIEAYMKERTTSATLDAKFKAWARVQIRLFLFAGHDSTAVTIVYALHMLSKHPDALSKIREEHDKVFGRAWDCASEQLRHHPEKVNQLPYTTAVIKETLRLFPPASGFRGGMPGVILQDKNGNKFPTENLNLWVIHGAIHRNPDYWPDPHSFIPERWLVEPGHPLYPPKGGWRPFEFGPRNCLGQTLAMLDIKITLAMVVREFDVQNQYEEWDRLYPRSGIKTVWGERAYQIPQGAAHPVDGFPCKVTFRTKEA</sequence>
<dbReference type="InterPro" id="IPR001128">
    <property type="entry name" value="Cyt_P450"/>
</dbReference>
<keyword evidence="4 8" id="KW-0479">Metal-binding</keyword>
<keyword evidence="10" id="KW-1185">Reference proteome</keyword>
<protein>
    <submittedName>
        <fullName evidence="9">Cytochrome P450</fullName>
    </submittedName>
</protein>
<name>A0A2V1DG94_9PLEO</name>
<evidence type="ECO:0000256" key="3">
    <source>
        <dbReference type="ARBA" id="ARBA00022617"/>
    </source>
</evidence>
<evidence type="ECO:0000256" key="8">
    <source>
        <dbReference type="PIRSR" id="PIRSR602401-1"/>
    </source>
</evidence>
<accession>A0A2V1DG94</accession>
<evidence type="ECO:0000256" key="1">
    <source>
        <dbReference type="ARBA" id="ARBA00001971"/>
    </source>
</evidence>
<dbReference type="PRINTS" id="PR00463">
    <property type="entry name" value="EP450I"/>
</dbReference>
<dbReference type="STRING" id="97972.A0A2V1DG94"/>
<dbReference type="PANTHER" id="PTHR24305:SF107">
    <property type="entry name" value="P450, PUTATIVE (EUROFUNG)-RELATED"/>
    <property type="match status" value="1"/>
</dbReference>
<dbReference type="GO" id="GO:0005506">
    <property type="term" value="F:iron ion binding"/>
    <property type="evidence" value="ECO:0007669"/>
    <property type="project" value="InterPro"/>
</dbReference>
<keyword evidence="5" id="KW-0560">Oxidoreductase</keyword>
<dbReference type="AlphaFoldDB" id="A0A2V1DG94"/>
<dbReference type="Gene3D" id="1.10.630.10">
    <property type="entry name" value="Cytochrome P450"/>
    <property type="match status" value="1"/>
</dbReference>
<dbReference type="InterPro" id="IPR036396">
    <property type="entry name" value="Cyt_P450_sf"/>
</dbReference>
<comment type="pathway">
    <text evidence="2">Secondary metabolite biosynthesis.</text>
</comment>
<evidence type="ECO:0000256" key="4">
    <source>
        <dbReference type="ARBA" id="ARBA00022723"/>
    </source>
</evidence>
<keyword evidence="6 8" id="KW-0408">Iron</keyword>
<proteinExistence type="predicted"/>
<evidence type="ECO:0000256" key="2">
    <source>
        <dbReference type="ARBA" id="ARBA00005179"/>
    </source>
</evidence>
<evidence type="ECO:0000256" key="5">
    <source>
        <dbReference type="ARBA" id="ARBA00023002"/>
    </source>
</evidence>
<organism evidence="9 10">
    <name type="scientific">Periconia macrospinosa</name>
    <dbReference type="NCBI Taxonomy" id="97972"/>
    <lineage>
        <taxon>Eukaryota</taxon>
        <taxon>Fungi</taxon>
        <taxon>Dikarya</taxon>
        <taxon>Ascomycota</taxon>
        <taxon>Pezizomycotina</taxon>
        <taxon>Dothideomycetes</taxon>
        <taxon>Pleosporomycetidae</taxon>
        <taxon>Pleosporales</taxon>
        <taxon>Massarineae</taxon>
        <taxon>Periconiaceae</taxon>
        <taxon>Periconia</taxon>
    </lineage>
</organism>
<dbReference type="CDD" id="cd11051">
    <property type="entry name" value="CYP59-like"/>
    <property type="match status" value="1"/>
</dbReference>